<dbReference type="OrthoDB" id="192832at2759"/>
<accession>A0A0H2RQP1</accession>
<dbReference type="GO" id="GO:0004553">
    <property type="term" value="F:hydrolase activity, hydrolyzing O-glycosyl compounds"/>
    <property type="evidence" value="ECO:0007669"/>
    <property type="project" value="InterPro"/>
</dbReference>
<dbReference type="Gene3D" id="2.60.120.200">
    <property type="match status" value="1"/>
</dbReference>
<feature type="signal peptide" evidence="1">
    <location>
        <begin position="1"/>
        <end position="24"/>
    </location>
</feature>
<evidence type="ECO:0000256" key="1">
    <source>
        <dbReference type="SAM" id="SignalP"/>
    </source>
</evidence>
<gene>
    <name evidence="3" type="ORF">SCHPADRAFT_905736</name>
</gene>
<dbReference type="InterPro" id="IPR050546">
    <property type="entry name" value="Glycosyl_Hydrlase_16"/>
</dbReference>
<evidence type="ECO:0000259" key="2">
    <source>
        <dbReference type="PROSITE" id="PS51762"/>
    </source>
</evidence>
<dbReference type="SUPFAM" id="SSF49899">
    <property type="entry name" value="Concanavalin A-like lectins/glucanases"/>
    <property type="match status" value="1"/>
</dbReference>
<dbReference type="FunFam" id="2.60.120.200:FF:000179">
    <property type="entry name" value="Unplaced genomic scaffold supercont1.19, whole genome shotgun sequence"/>
    <property type="match status" value="1"/>
</dbReference>
<dbReference type="InterPro" id="IPR000757">
    <property type="entry name" value="Beta-glucanase-like"/>
</dbReference>
<dbReference type="STRING" id="27342.A0A0H2RQP1"/>
<evidence type="ECO:0000313" key="3">
    <source>
        <dbReference type="EMBL" id="KLO11798.1"/>
    </source>
</evidence>
<sequence>MISSVLSALPLLTYFLTLPTYTTATTYQLSVEYAGSNFFDGWSFFNNVDNLTNGDAVFVGESTASKSQLAFVNDNGNAIMRVDNFTNLKFGDKRDTIHITSLDLFTVGSVWVADMLHVPFGCSVWPAFWSTAPSWPVGGEIDTFEGINNVLMNRMTLHTEPGCVQTNPVQTSTLINSTDCNFQDNGNQGCDVTDPNPSSYGAAFAAAGGGVWVTEYAEAGISIWFFNRSSIPSSLQGNVTSFDVGSLGTPVANWPTGGCDMTTFFKPQNLVFDITLCGDLAGVPSVFAETCTGDCYVDWVLGSPSNFDNAYFEVASVKVFGSGQDTTILMNDSPRQVSATLWATALVALAATTALHFSPSMLRHLRI</sequence>
<proteinExistence type="predicted"/>
<organism evidence="3 4">
    <name type="scientific">Schizopora paradoxa</name>
    <dbReference type="NCBI Taxonomy" id="27342"/>
    <lineage>
        <taxon>Eukaryota</taxon>
        <taxon>Fungi</taxon>
        <taxon>Dikarya</taxon>
        <taxon>Basidiomycota</taxon>
        <taxon>Agaricomycotina</taxon>
        <taxon>Agaricomycetes</taxon>
        <taxon>Hymenochaetales</taxon>
        <taxon>Schizoporaceae</taxon>
        <taxon>Schizopora</taxon>
    </lineage>
</organism>
<dbReference type="InterPro" id="IPR013320">
    <property type="entry name" value="ConA-like_dom_sf"/>
</dbReference>
<dbReference type="GO" id="GO:0009251">
    <property type="term" value="P:glucan catabolic process"/>
    <property type="evidence" value="ECO:0007669"/>
    <property type="project" value="TreeGrafter"/>
</dbReference>
<dbReference type="PANTHER" id="PTHR10963">
    <property type="entry name" value="GLYCOSYL HYDROLASE-RELATED"/>
    <property type="match status" value="1"/>
</dbReference>
<name>A0A0H2RQP1_9AGAM</name>
<protein>
    <recommendedName>
        <fullName evidence="2">GH16 domain-containing protein</fullName>
    </recommendedName>
</protein>
<dbReference type="InParanoid" id="A0A0H2RQP1"/>
<dbReference type="PROSITE" id="PS51762">
    <property type="entry name" value="GH16_2"/>
    <property type="match status" value="1"/>
</dbReference>
<dbReference type="AlphaFoldDB" id="A0A0H2RQP1"/>
<keyword evidence="1" id="KW-0732">Signal</keyword>
<keyword evidence="4" id="KW-1185">Reference proteome</keyword>
<feature type="chain" id="PRO_5005201724" description="GH16 domain-containing protein" evidence="1">
    <location>
        <begin position="25"/>
        <end position="367"/>
    </location>
</feature>
<dbReference type="EMBL" id="KQ085992">
    <property type="protein sequence ID" value="KLO11798.1"/>
    <property type="molecule type" value="Genomic_DNA"/>
</dbReference>
<dbReference type="PANTHER" id="PTHR10963:SF24">
    <property type="entry name" value="GLYCOSIDASE C21B10.07-RELATED"/>
    <property type="match status" value="1"/>
</dbReference>
<reference evidence="3 4" key="1">
    <citation type="submission" date="2015-04" db="EMBL/GenBank/DDBJ databases">
        <title>Complete genome sequence of Schizopora paradoxa KUC8140, a cosmopolitan wood degrader in East Asia.</title>
        <authorList>
            <consortium name="DOE Joint Genome Institute"/>
            <person name="Min B."/>
            <person name="Park H."/>
            <person name="Jang Y."/>
            <person name="Kim J.-J."/>
            <person name="Kim K.H."/>
            <person name="Pangilinan J."/>
            <person name="Lipzen A."/>
            <person name="Riley R."/>
            <person name="Grigoriev I.V."/>
            <person name="Spatafora J.W."/>
            <person name="Choi I.-G."/>
        </authorList>
    </citation>
    <scope>NUCLEOTIDE SEQUENCE [LARGE SCALE GENOMIC DNA]</scope>
    <source>
        <strain evidence="3 4">KUC8140</strain>
    </source>
</reference>
<dbReference type="Proteomes" id="UP000053477">
    <property type="component" value="Unassembled WGS sequence"/>
</dbReference>
<feature type="domain" description="GH16" evidence="2">
    <location>
        <begin position="19"/>
        <end position="289"/>
    </location>
</feature>
<evidence type="ECO:0000313" key="4">
    <source>
        <dbReference type="Proteomes" id="UP000053477"/>
    </source>
</evidence>
<dbReference type="Pfam" id="PF26113">
    <property type="entry name" value="GH16_XgeA"/>
    <property type="match status" value="1"/>
</dbReference>